<sequence>MLVDIFSSLDFYVSIWDYESIEILVSYFSFVVGGLMTYQVSHQFWVYKSVCCFVEDVISSMMFKVVSNSKGMYFGVFGLGSMSLFLSVFVVNIGGMIPGSLSVTSHLSVAFGLSLVWWMWSIFSGLVYSADEVLAHLLPMGTPVMLCPLMVLIETVSVLIRPVTLSVRLAANITMGHLVLSLAGDWLIDKVWVWVLGPYVLFEFFVCGLQAYVFSLLIVLYSADHP</sequence>
<dbReference type="GO" id="GO:0045259">
    <property type="term" value="C:proton-transporting ATP synthase complex"/>
    <property type="evidence" value="ECO:0007669"/>
    <property type="project" value="UniProtKB-KW"/>
</dbReference>
<dbReference type="InterPro" id="IPR023011">
    <property type="entry name" value="ATP_synth_F0_asu_AS"/>
</dbReference>
<dbReference type="PRINTS" id="PR00123">
    <property type="entry name" value="ATPASEA"/>
</dbReference>
<comment type="subcellular location">
    <subcellularLocation>
        <location evidence="1">Membrane</location>
        <topology evidence="1">Multi-pass membrane protein</topology>
    </subcellularLocation>
    <subcellularLocation>
        <location evidence="11">Mitochondrion inner membrane</location>
        <topology evidence="11">Multi-pass membrane protein</topology>
    </subcellularLocation>
</comment>
<evidence type="ECO:0000256" key="9">
    <source>
        <dbReference type="ARBA" id="ARBA00023136"/>
    </source>
</evidence>
<dbReference type="GO" id="GO:0046933">
    <property type="term" value="F:proton-transporting ATP synthase activity, rotational mechanism"/>
    <property type="evidence" value="ECO:0007669"/>
    <property type="project" value="TreeGrafter"/>
</dbReference>
<evidence type="ECO:0000256" key="4">
    <source>
        <dbReference type="ARBA" id="ARBA00022547"/>
    </source>
</evidence>
<evidence type="ECO:0000256" key="1">
    <source>
        <dbReference type="ARBA" id="ARBA00004141"/>
    </source>
</evidence>
<feature type="transmembrane region" description="Helical" evidence="12">
    <location>
        <begin position="20"/>
        <end position="38"/>
    </location>
</feature>
<dbReference type="NCBIfam" id="TIGR01131">
    <property type="entry name" value="ATP_synt_6_or_A"/>
    <property type="match status" value="1"/>
</dbReference>
<evidence type="ECO:0000256" key="6">
    <source>
        <dbReference type="ARBA" id="ARBA00022781"/>
    </source>
</evidence>
<name>A0A513X0B1_9BIVA</name>
<feature type="transmembrane region" description="Helical" evidence="12">
    <location>
        <begin position="140"/>
        <end position="160"/>
    </location>
</feature>
<keyword evidence="6" id="KW-0375">Hydrogen ion transport</keyword>
<keyword evidence="7 12" id="KW-1133">Transmembrane helix</keyword>
<dbReference type="SUPFAM" id="SSF81336">
    <property type="entry name" value="F1F0 ATP synthase subunit A"/>
    <property type="match status" value="1"/>
</dbReference>
<feature type="transmembrane region" description="Helical" evidence="12">
    <location>
        <begin position="107"/>
        <end position="128"/>
    </location>
</feature>
<keyword evidence="8" id="KW-0406">Ion transport</keyword>
<dbReference type="PROSITE" id="PS00449">
    <property type="entry name" value="ATPASE_A"/>
    <property type="match status" value="1"/>
</dbReference>
<protein>
    <recommendedName>
        <fullName evidence="11">ATP synthase subunit a</fullName>
    </recommendedName>
</protein>
<evidence type="ECO:0000256" key="2">
    <source>
        <dbReference type="ARBA" id="ARBA00006810"/>
    </source>
</evidence>
<keyword evidence="13" id="KW-0496">Mitochondrion</keyword>
<dbReference type="Pfam" id="PF00119">
    <property type="entry name" value="ATP-synt_A"/>
    <property type="match status" value="1"/>
</dbReference>
<evidence type="ECO:0000256" key="8">
    <source>
        <dbReference type="ARBA" id="ARBA00023065"/>
    </source>
</evidence>
<reference evidence="13" key="1">
    <citation type="journal article" date="2019" name="Heredity">
        <title>Mesozoic mitogenome rearrangements and freshwater mussel (Bivalvia: Unionoidea) macroevolution.</title>
        <authorList>
            <person name="Froufe E."/>
            <person name="Bolotov I."/>
            <person name="Aldridge D.C."/>
            <person name="Bogan A.E."/>
            <person name="Breton S."/>
            <person name="Gan H.M."/>
            <person name="Kovitvadhi U."/>
            <person name="Kovitvadhi S."/>
            <person name="Riccardi N."/>
            <person name="Secci-Petretto G."/>
            <person name="Sousa R."/>
            <person name="Teixeira A."/>
            <person name="Varandas S."/>
            <person name="Zanatta D."/>
            <person name="Zieritz A."/>
            <person name="Fonseca M.M."/>
            <person name="Lopes-Lima M."/>
        </authorList>
    </citation>
    <scope>NUCLEOTIDE SEQUENCE</scope>
    <source>
        <tissue evidence="13">Gonad tissue</tissue>
    </source>
</reference>
<geneLocation type="mitochondrion" evidence="13"/>
<accession>A0A513X0B1</accession>
<feature type="transmembrane region" description="Helical" evidence="12">
    <location>
        <begin position="200"/>
        <end position="223"/>
    </location>
</feature>
<comment type="similarity">
    <text evidence="2">Belongs to the ATPase A chain family.</text>
</comment>
<evidence type="ECO:0000256" key="7">
    <source>
        <dbReference type="ARBA" id="ARBA00022989"/>
    </source>
</evidence>
<evidence type="ECO:0000256" key="12">
    <source>
        <dbReference type="SAM" id="Phobius"/>
    </source>
</evidence>
<gene>
    <name evidence="13" type="primary">atp6</name>
</gene>
<dbReference type="EMBL" id="MK994771">
    <property type="protein sequence ID" value="QDH07363.1"/>
    <property type="molecule type" value="Genomic_DNA"/>
</dbReference>
<evidence type="ECO:0000256" key="5">
    <source>
        <dbReference type="ARBA" id="ARBA00022692"/>
    </source>
</evidence>
<dbReference type="InterPro" id="IPR000568">
    <property type="entry name" value="ATP_synth_F0_asu"/>
</dbReference>
<keyword evidence="4" id="KW-0138">CF(0)</keyword>
<dbReference type="InterPro" id="IPR035908">
    <property type="entry name" value="F0_ATP_A_sf"/>
</dbReference>
<dbReference type="PANTHER" id="PTHR11410:SF0">
    <property type="entry name" value="ATP SYNTHASE SUBUNIT A"/>
    <property type="match status" value="1"/>
</dbReference>
<dbReference type="GO" id="GO:0005743">
    <property type="term" value="C:mitochondrial inner membrane"/>
    <property type="evidence" value="ECO:0007669"/>
    <property type="project" value="UniProtKB-SubCell"/>
</dbReference>
<evidence type="ECO:0000256" key="3">
    <source>
        <dbReference type="ARBA" id="ARBA00022448"/>
    </source>
</evidence>
<dbReference type="CDD" id="cd00310">
    <property type="entry name" value="ATP-synt_Fo_a_6"/>
    <property type="match status" value="1"/>
</dbReference>
<dbReference type="InterPro" id="IPR045083">
    <property type="entry name" value="ATP_synth_F0_asu_bact/mt"/>
</dbReference>
<keyword evidence="3" id="KW-0813">Transport</keyword>
<dbReference type="Gene3D" id="1.20.120.220">
    <property type="entry name" value="ATP synthase, F0 complex, subunit A"/>
    <property type="match status" value="1"/>
</dbReference>
<dbReference type="AlphaFoldDB" id="A0A513X0B1"/>
<evidence type="ECO:0000313" key="13">
    <source>
        <dbReference type="EMBL" id="QDH07363.1"/>
    </source>
</evidence>
<evidence type="ECO:0000256" key="11">
    <source>
        <dbReference type="RuleBase" id="RU004450"/>
    </source>
</evidence>
<feature type="transmembrane region" description="Helical" evidence="12">
    <location>
        <begin position="169"/>
        <end position="188"/>
    </location>
</feature>
<keyword evidence="5 12" id="KW-0812">Transmembrane</keyword>
<keyword evidence="10" id="KW-0066">ATP synthesis</keyword>
<evidence type="ECO:0000256" key="10">
    <source>
        <dbReference type="ARBA" id="ARBA00023310"/>
    </source>
</evidence>
<feature type="transmembrane region" description="Helical" evidence="12">
    <location>
        <begin position="72"/>
        <end position="95"/>
    </location>
</feature>
<keyword evidence="9 12" id="KW-0472">Membrane</keyword>
<organism evidence="13">
    <name type="scientific">Chamberlainia hainesiana</name>
    <dbReference type="NCBI Taxonomy" id="1264661"/>
    <lineage>
        <taxon>Eukaryota</taxon>
        <taxon>Metazoa</taxon>
        <taxon>Spiralia</taxon>
        <taxon>Lophotrochozoa</taxon>
        <taxon>Mollusca</taxon>
        <taxon>Bivalvia</taxon>
        <taxon>Autobranchia</taxon>
        <taxon>Heteroconchia</taxon>
        <taxon>Palaeoheterodonta</taxon>
        <taxon>Unionida</taxon>
        <taxon>Unionoidea</taxon>
        <taxon>Unionidae</taxon>
        <taxon>Gonideinae</taxon>
        <taxon>Chamberlainia</taxon>
    </lineage>
</organism>
<proteinExistence type="inferred from homology"/>
<dbReference type="PANTHER" id="PTHR11410">
    <property type="entry name" value="ATP SYNTHASE SUBUNIT A"/>
    <property type="match status" value="1"/>
</dbReference>